<dbReference type="EMBL" id="AM238664">
    <property type="protein sequence ID" value="CAJ88200.1"/>
    <property type="molecule type" value="Genomic_DNA"/>
</dbReference>
<protein>
    <submittedName>
        <fullName evidence="1">Putative RNA polymerase ECF-subfamily sigma factor</fullName>
    </submittedName>
</protein>
<proteinExistence type="predicted"/>
<evidence type="ECO:0000313" key="1">
    <source>
        <dbReference type="EMBL" id="CAJ88200.1"/>
    </source>
</evidence>
<dbReference type="AlphaFoldDB" id="A0ACJ6"/>
<reference evidence="1" key="1">
    <citation type="journal article" date="2006" name="Microbiology (Mosc.)">
        <title>Multiple biosynthetic and uptake systems mediate siderophore-dependent iron acquisition in Streptomyces coelicolor A3(2) and Streptomyces ambofaciens ATCC 23877.</title>
        <authorList>
            <person name="Barona-Gomez F."/>
            <person name="Lautru S."/>
            <person name="Francou F.X."/>
            <person name="Leblond P."/>
            <person name="Pernodet J.L."/>
            <person name="Challis G.L."/>
        </authorList>
    </citation>
    <scope>NUCLEOTIDE SEQUENCE</scope>
    <source>
        <strain evidence="1">ATCC 23877</strain>
    </source>
</reference>
<organism evidence="1">
    <name type="scientific">Streptomyces ambofaciens (strain ATCC 23877 / 3486 / DSM 40053 / JCM 4204 / NBRC 12836 / NRRL B-2516)</name>
    <dbReference type="NCBI Taxonomy" id="278992"/>
    <lineage>
        <taxon>Bacteria</taxon>
        <taxon>Bacillati</taxon>
        <taxon>Actinomycetota</taxon>
        <taxon>Actinomycetes</taxon>
        <taxon>Kitasatosporales</taxon>
        <taxon>Streptomycetaceae</taxon>
        <taxon>Streptomyces</taxon>
    </lineage>
</organism>
<accession>A0ACJ6</accession>
<reference evidence="1" key="2">
    <citation type="journal article" date="2006" name="Mol. Biol. Evol.">
        <title>Evolution of the terminal regions of the Streptomyces linear chromosome.</title>
        <authorList>
            <person name="Choulet F."/>
            <person name="Aigle B."/>
            <person name="Gallois A."/>
            <person name="Mangenot S."/>
            <person name="Gerbaud C."/>
            <person name="Truong C."/>
            <person name="Francou F.X."/>
            <person name="Fourrier C."/>
            <person name="Guerineau M."/>
            <person name="Decaris B."/>
            <person name="Barbe V."/>
            <person name="Pernodet J.L."/>
            <person name="Leblond P."/>
        </authorList>
    </citation>
    <scope>NUCLEOTIDE SEQUENCE</scope>
    <source>
        <strain evidence="1">ATCC 23877</strain>
    </source>
</reference>
<sequence length="48" mass="5502">MARRAGVVMTVASFGVSEGRVTRIRVVRNPEKLRPWAWEETEVEDSSR</sequence>
<gene>
    <name evidence="1" type="ORF">SAMR0490</name>
</gene>
<name>A0ACJ6_STRA7</name>